<evidence type="ECO:0008006" key="4">
    <source>
        <dbReference type="Google" id="ProtNLM"/>
    </source>
</evidence>
<keyword evidence="3" id="KW-1185">Reference proteome</keyword>
<dbReference type="RefSeq" id="WP_017743699.1">
    <property type="nucleotide sequence ID" value="NZ_KQ976354.1"/>
</dbReference>
<dbReference type="Gene3D" id="3.60.130.10">
    <property type="entry name" value="Clavaminate synthase-like"/>
    <property type="match status" value="1"/>
</dbReference>
<proteinExistence type="predicted"/>
<dbReference type="GO" id="GO:0016491">
    <property type="term" value="F:oxidoreductase activity"/>
    <property type="evidence" value="ECO:0007669"/>
    <property type="project" value="UniProtKB-KW"/>
</dbReference>
<dbReference type="STRING" id="128403.WA1_33515"/>
<evidence type="ECO:0000256" key="1">
    <source>
        <dbReference type="ARBA" id="ARBA00023002"/>
    </source>
</evidence>
<dbReference type="InterPro" id="IPR042098">
    <property type="entry name" value="TauD-like_sf"/>
</dbReference>
<dbReference type="Proteomes" id="UP000076925">
    <property type="component" value="Unassembled WGS sequence"/>
</dbReference>
<accession>A0A139X2K1</accession>
<gene>
    <name evidence="2" type="ORF">WA1_33515</name>
</gene>
<dbReference type="AlphaFoldDB" id="A0A139X2K1"/>
<dbReference type="EMBL" id="ANNX02000036">
    <property type="protein sequence ID" value="KYC38925.1"/>
    <property type="molecule type" value="Genomic_DNA"/>
</dbReference>
<organism evidence="2 3">
    <name type="scientific">Scytonema hofmannii PCC 7110</name>
    <dbReference type="NCBI Taxonomy" id="128403"/>
    <lineage>
        <taxon>Bacteria</taxon>
        <taxon>Bacillati</taxon>
        <taxon>Cyanobacteriota</taxon>
        <taxon>Cyanophyceae</taxon>
        <taxon>Nostocales</taxon>
        <taxon>Scytonemataceae</taxon>
        <taxon>Scytonema</taxon>
    </lineage>
</organism>
<sequence length="60" mass="6687">MTLTTTRIVVTPTGGALGAIITGVDASRPVEPEVILQLKQAWRDYHLLIFKHQTLTEEQQ</sequence>
<evidence type="ECO:0000313" key="2">
    <source>
        <dbReference type="EMBL" id="KYC38925.1"/>
    </source>
</evidence>
<protein>
    <recommendedName>
        <fullName evidence="4">TauD/TfdA-like domain-containing protein</fullName>
    </recommendedName>
</protein>
<evidence type="ECO:0000313" key="3">
    <source>
        <dbReference type="Proteomes" id="UP000076925"/>
    </source>
</evidence>
<keyword evidence="1" id="KW-0560">Oxidoreductase</keyword>
<dbReference type="SUPFAM" id="SSF51197">
    <property type="entry name" value="Clavaminate synthase-like"/>
    <property type="match status" value="1"/>
</dbReference>
<name>A0A139X2K1_9CYAN</name>
<reference evidence="2 3" key="1">
    <citation type="journal article" date="2013" name="Genome Biol. Evol.">
        <title>Genomes of Stigonematalean cyanobacteria (subsection V) and the evolution of oxygenic photosynthesis from prokaryotes to plastids.</title>
        <authorList>
            <person name="Dagan T."/>
            <person name="Roettger M."/>
            <person name="Stucken K."/>
            <person name="Landan G."/>
            <person name="Koch R."/>
            <person name="Major P."/>
            <person name="Gould S.B."/>
            <person name="Goremykin V.V."/>
            <person name="Rippka R."/>
            <person name="Tandeau de Marsac N."/>
            <person name="Gugger M."/>
            <person name="Lockhart P.J."/>
            <person name="Allen J.F."/>
            <person name="Brune I."/>
            <person name="Maus I."/>
            <person name="Puhler A."/>
            <person name="Martin W.F."/>
        </authorList>
    </citation>
    <scope>NUCLEOTIDE SEQUENCE [LARGE SCALE GENOMIC DNA]</scope>
    <source>
        <strain evidence="2 3">PCC 7110</strain>
    </source>
</reference>
<comment type="caution">
    <text evidence="2">The sequence shown here is derived from an EMBL/GenBank/DDBJ whole genome shotgun (WGS) entry which is preliminary data.</text>
</comment>